<dbReference type="OrthoDB" id="683240at2759"/>
<dbReference type="SUPFAM" id="SSF51905">
    <property type="entry name" value="FAD/NAD(P)-binding domain"/>
    <property type="match status" value="1"/>
</dbReference>
<dbReference type="Proteomes" id="UP000271098">
    <property type="component" value="Unassembled WGS sequence"/>
</dbReference>
<feature type="domain" description="FAD-binding" evidence="1">
    <location>
        <begin position="89"/>
        <end position="142"/>
    </location>
</feature>
<dbReference type="Pfam" id="PF01494">
    <property type="entry name" value="FAD_binding_3"/>
    <property type="match status" value="1"/>
</dbReference>
<reference evidence="4" key="1">
    <citation type="submission" date="2016-06" db="UniProtKB">
        <authorList>
            <consortium name="WormBaseParasite"/>
        </authorList>
    </citation>
    <scope>IDENTIFICATION</scope>
</reference>
<dbReference type="WBParaSite" id="GPUH_0001029201-mRNA-1">
    <property type="protein sequence ID" value="GPUH_0001029201-mRNA-1"/>
    <property type="gene ID" value="GPUH_0001029201"/>
</dbReference>
<evidence type="ECO:0000313" key="2">
    <source>
        <dbReference type="EMBL" id="VDN17223.1"/>
    </source>
</evidence>
<dbReference type="AlphaFoldDB" id="A0A183DNI8"/>
<accession>A0A183DNI8</accession>
<name>A0A183DNI8_9BILA</name>
<dbReference type="GO" id="GO:0005739">
    <property type="term" value="C:mitochondrion"/>
    <property type="evidence" value="ECO:0007669"/>
    <property type="project" value="TreeGrafter"/>
</dbReference>
<dbReference type="PANTHER" id="PTHR43876">
    <property type="entry name" value="UBIQUINONE BIOSYNTHESIS MONOOXYGENASE COQ6, MITOCHONDRIAL"/>
    <property type="match status" value="1"/>
</dbReference>
<dbReference type="Gene3D" id="3.50.50.60">
    <property type="entry name" value="FAD/NAD(P)-binding domain"/>
    <property type="match status" value="1"/>
</dbReference>
<organism evidence="4">
    <name type="scientific">Gongylonema pulchrum</name>
    <dbReference type="NCBI Taxonomy" id="637853"/>
    <lineage>
        <taxon>Eukaryota</taxon>
        <taxon>Metazoa</taxon>
        <taxon>Ecdysozoa</taxon>
        <taxon>Nematoda</taxon>
        <taxon>Chromadorea</taxon>
        <taxon>Rhabditida</taxon>
        <taxon>Spirurina</taxon>
        <taxon>Spiruromorpha</taxon>
        <taxon>Spiruroidea</taxon>
        <taxon>Gongylonematidae</taxon>
        <taxon>Gongylonema</taxon>
    </lineage>
</organism>
<keyword evidence="3" id="KW-1185">Reference proteome</keyword>
<reference evidence="2 3" key="2">
    <citation type="submission" date="2018-11" db="EMBL/GenBank/DDBJ databases">
        <authorList>
            <consortium name="Pathogen Informatics"/>
        </authorList>
    </citation>
    <scope>NUCLEOTIDE SEQUENCE [LARGE SCALE GENOMIC DNA]</scope>
</reference>
<dbReference type="PROSITE" id="PS01304">
    <property type="entry name" value="UBIH"/>
    <property type="match status" value="1"/>
</dbReference>
<dbReference type="EMBL" id="UYRT01077909">
    <property type="protein sequence ID" value="VDN17223.1"/>
    <property type="molecule type" value="Genomic_DNA"/>
</dbReference>
<sequence length="201" mass="22065">MSSVTWSTSAEHADELLSLPAQQFVDMLNEFLTTDIHQNSITNQFLSFTGRALREIFSVTEKRQVILPTVLSVFENTRAAFPLGFGHTHSYVATRAALIGDAAHRTHPLAGQGVNLGWNDVVILLQCLEQCVTDGGDLGSLTYLADYDTQGQRRNVPVQVACDWLNRLYLTSSTPLILTRSFGLNLIADLQLSIIPGTSAM</sequence>
<evidence type="ECO:0000313" key="4">
    <source>
        <dbReference type="WBParaSite" id="GPUH_0001029201-mRNA-1"/>
    </source>
</evidence>
<dbReference type="PANTHER" id="PTHR43876:SF7">
    <property type="entry name" value="UBIQUINONE BIOSYNTHESIS MONOOXYGENASE COQ6, MITOCHONDRIAL"/>
    <property type="match status" value="1"/>
</dbReference>
<proteinExistence type="predicted"/>
<evidence type="ECO:0000259" key="1">
    <source>
        <dbReference type="Pfam" id="PF01494"/>
    </source>
</evidence>
<dbReference type="InterPro" id="IPR018168">
    <property type="entry name" value="Ubi_Hdrlase_CS"/>
</dbReference>
<dbReference type="InterPro" id="IPR051205">
    <property type="entry name" value="UbiH/COQ6_monooxygenase"/>
</dbReference>
<dbReference type="InterPro" id="IPR036188">
    <property type="entry name" value="FAD/NAD-bd_sf"/>
</dbReference>
<dbReference type="GO" id="GO:0071949">
    <property type="term" value="F:FAD binding"/>
    <property type="evidence" value="ECO:0007669"/>
    <property type="project" value="InterPro"/>
</dbReference>
<dbReference type="InterPro" id="IPR002938">
    <property type="entry name" value="FAD-bd"/>
</dbReference>
<evidence type="ECO:0000313" key="3">
    <source>
        <dbReference type="Proteomes" id="UP000271098"/>
    </source>
</evidence>
<gene>
    <name evidence="2" type="ORF">GPUH_LOCUS10279</name>
</gene>
<protein>
    <submittedName>
        <fullName evidence="4">FAD_binding_3 domain-containing protein</fullName>
    </submittedName>
</protein>